<dbReference type="SUPFAM" id="SSF82171">
    <property type="entry name" value="DPP6 N-terminal domain-like"/>
    <property type="match status" value="1"/>
</dbReference>
<evidence type="ECO:0000256" key="1">
    <source>
        <dbReference type="SAM" id="SignalP"/>
    </source>
</evidence>
<feature type="signal peptide" evidence="1">
    <location>
        <begin position="1"/>
        <end position="26"/>
    </location>
</feature>
<evidence type="ECO:0000313" key="3">
    <source>
        <dbReference type="EMBL" id="MED3561616.1"/>
    </source>
</evidence>
<reference evidence="3 4" key="1">
    <citation type="submission" date="2023-03" db="EMBL/GenBank/DDBJ databases">
        <title>Bacillus Genome Sequencing.</title>
        <authorList>
            <person name="Dunlap C."/>
        </authorList>
    </citation>
    <scope>NUCLEOTIDE SEQUENCE [LARGE SCALE GENOMIC DNA]</scope>
    <source>
        <strain evidence="3 4">B-14544</strain>
    </source>
</reference>
<dbReference type="InterPro" id="IPR012854">
    <property type="entry name" value="Cu_amine_oxidase-like_N"/>
</dbReference>
<dbReference type="InterPro" id="IPR036582">
    <property type="entry name" value="Mao_N_sf"/>
</dbReference>
<evidence type="ECO:0000259" key="2">
    <source>
        <dbReference type="Pfam" id="PF07833"/>
    </source>
</evidence>
<dbReference type="PANTHER" id="PTHR36842:SF1">
    <property type="entry name" value="PROTEIN TOLB"/>
    <property type="match status" value="1"/>
</dbReference>
<keyword evidence="4" id="KW-1185">Reference proteome</keyword>
<dbReference type="Pfam" id="PF07833">
    <property type="entry name" value="Cu_amine_oxidN1"/>
    <property type="match status" value="1"/>
</dbReference>
<dbReference type="SUPFAM" id="SSF55383">
    <property type="entry name" value="Copper amine oxidase, domain N"/>
    <property type="match status" value="1"/>
</dbReference>
<dbReference type="InterPro" id="IPR011042">
    <property type="entry name" value="6-blade_b-propeller_TolB-like"/>
</dbReference>
<dbReference type="RefSeq" id="WP_327966504.1">
    <property type="nucleotide sequence ID" value="NZ_JARMQG010000033.1"/>
</dbReference>
<feature type="chain" id="PRO_5046316169" description="Copper amine oxidase-like N-terminal domain-containing protein" evidence="1">
    <location>
        <begin position="27"/>
        <end position="576"/>
    </location>
</feature>
<evidence type="ECO:0000313" key="4">
    <source>
        <dbReference type="Proteomes" id="UP001330749"/>
    </source>
</evidence>
<comment type="caution">
    <text evidence="3">The sequence shown here is derived from an EMBL/GenBank/DDBJ whole genome shotgun (WGS) entry which is preliminary data.</text>
</comment>
<gene>
    <name evidence="3" type="ORF">P4447_03505</name>
</gene>
<dbReference type="Gene3D" id="2.120.10.30">
    <property type="entry name" value="TolB, C-terminal domain"/>
    <property type="match status" value="1"/>
</dbReference>
<name>A0ABU6N5Z0_9BACI</name>
<organism evidence="3 4">
    <name type="scientific">Bacillus xiapuensis</name>
    <dbReference type="NCBI Taxonomy" id="2014075"/>
    <lineage>
        <taxon>Bacteria</taxon>
        <taxon>Bacillati</taxon>
        <taxon>Bacillota</taxon>
        <taxon>Bacilli</taxon>
        <taxon>Bacillales</taxon>
        <taxon>Bacillaceae</taxon>
        <taxon>Bacillus</taxon>
    </lineage>
</organism>
<keyword evidence="1" id="KW-0732">Signal</keyword>
<sequence length="576" mass="62064">MKKQLSSIVIASAVLAGSTFTPIALNSVQAASIQQKQTVFKEKVIVNGQFKEVQYTVKNKVKLYSSQDLSKLMAASFSFSSKTKTYTITKTQGKQKFTQKLQAGPTNAVVNGKKVKLAAAPKLIGKTLFVDMKPFIKALGGDSLVDKSLLISTNGTLKFGSAKLNIDGQSKAIKTFTMGGKQLFSAADIAKLFSASVKESKNKLYVSRSGKVVQIGGNPIKVKGKVYADLNQLVKALGGDILTNQNGKFISTGLISGDTSNPQWIDNSTLLVTNENSDSDVASYIVNIHSKKSSNKINSSEVTVSPNGKQAIYSDESGFVYLVDLQTNKVTTLNNTDDAPKLGFVWSKDGGTVYCISGDKSNNIDAIKISDGSITSVYSDSLNAKSDLKISQDGKKLIYTVGKEGTTVYTDDDKTDVSDIDLTGTESQLYVVNLSNAEVQATALTSTPDNKLFSTFMKNGNIIYTSYTTDDDTLPVLNMINSQNIITPLVTNKDILSTVVTVQGKVLFIAEEDNGYRSIYEVNPNTRKLTRIVQTKLNISALSVSPDGKSIAVSVSGDHGDRTMILKNGQFEILTK</sequence>
<dbReference type="InterPro" id="IPR015943">
    <property type="entry name" value="WD40/YVTN_repeat-like_dom_sf"/>
</dbReference>
<dbReference type="EMBL" id="JARMQG010000033">
    <property type="protein sequence ID" value="MED3561616.1"/>
    <property type="molecule type" value="Genomic_DNA"/>
</dbReference>
<dbReference type="Gene3D" id="2.130.10.10">
    <property type="entry name" value="YVTN repeat-like/Quinoprotein amine dehydrogenase"/>
    <property type="match status" value="1"/>
</dbReference>
<protein>
    <recommendedName>
        <fullName evidence="2">Copper amine oxidase-like N-terminal domain-containing protein</fullName>
    </recommendedName>
</protein>
<proteinExistence type="predicted"/>
<dbReference type="Proteomes" id="UP001330749">
    <property type="component" value="Unassembled WGS sequence"/>
</dbReference>
<feature type="domain" description="Copper amine oxidase-like N-terminal" evidence="2">
    <location>
        <begin position="46"/>
        <end position="141"/>
    </location>
</feature>
<dbReference type="PANTHER" id="PTHR36842">
    <property type="entry name" value="PROTEIN TOLB HOMOLOG"/>
    <property type="match status" value="1"/>
</dbReference>
<dbReference type="Gene3D" id="3.30.457.10">
    <property type="entry name" value="Copper amine oxidase-like, N-terminal domain"/>
    <property type="match status" value="1"/>
</dbReference>
<accession>A0ABU6N5Z0</accession>